<proteinExistence type="predicted"/>
<sequence>MYVNNLKARNKLDKVIRHQPYLAISEAKLQLLTSITFSNIFSIHVALLYL</sequence>
<gene>
    <name evidence="1" type="ORF">ND2E_4176</name>
</gene>
<evidence type="ECO:0000313" key="2">
    <source>
        <dbReference type="Proteomes" id="UP000029843"/>
    </source>
</evidence>
<dbReference type="EMBL" id="JQED01000047">
    <property type="protein sequence ID" value="KGJ88340.1"/>
    <property type="molecule type" value="Genomic_DNA"/>
</dbReference>
<organism evidence="1 2">
    <name type="scientific">Colwellia psychrerythraea</name>
    <name type="common">Vibrio psychroerythus</name>
    <dbReference type="NCBI Taxonomy" id="28229"/>
    <lineage>
        <taxon>Bacteria</taxon>
        <taxon>Pseudomonadati</taxon>
        <taxon>Pseudomonadota</taxon>
        <taxon>Gammaproteobacteria</taxon>
        <taxon>Alteromonadales</taxon>
        <taxon>Colwelliaceae</taxon>
        <taxon>Colwellia</taxon>
    </lineage>
</organism>
<protein>
    <submittedName>
        <fullName evidence="1">Uncharacterized protein</fullName>
    </submittedName>
</protein>
<dbReference type="Proteomes" id="UP000029843">
    <property type="component" value="Unassembled WGS sequence"/>
</dbReference>
<comment type="caution">
    <text evidence="1">The sequence shown here is derived from an EMBL/GenBank/DDBJ whole genome shotgun (WGS) entry which is preliminary data.</text>
</comment>
<dbReference type="PATRIC" id="fig|28229.4.peg.3521"/>
<accession>A0A099KDD9</accession>
<dbReference type="AlphaFoldDB" id="A0A099KDD9"/>
<reference evidence="1 2" key="1">
    <citation type="submission" date="2014-08" db="EMBL/GenBank/DDBJ databases">
        <title>Genomic and Phenotypic Diversity of Colwellia psychrerythraea strains from Disparate Marine Basins.</title>
        <authorList>
            <person name="Techtmann S.M."/>
            <person name="Stelling S.C."/>
            <person name="Utturkar S.M."/>
            <person name="Alshibli N."/>
            <person name="Harris A."/>
            <person name="Brown S.D."/>
            <person name="Hazen T.C."/>
        </authorList>
    </citation>
    <scope>NUCLEOTIDE SEQUENCE [LARGE SCALE GENOMIC DNA]</scope>
    <source>
        <strain evidence="1 2">ND2E</strain>
    </source>
</reference>
<name>A0A099KDD9_COLPS</name>
<evidence type="ECO:0000313" key="1">
    <source>
        <dbReference type="EMBL" id="KGJ88340.1"/>
    </source>
</evidence>